<evidence type="ECO:0008006" key="4">
    <source>
        <dbReference type="Google" id="ProtNLM"/>
    </source>
</evidence>
<dbReference type="EMBL" id="VMBP01000001">
    <property type="protein sequence ID" value="TSJ64114.1"/>
    <property type="molecule type" value="Genomic_DNA"/>
</dbReference>
<proteinExistence type="predicted"/>
<gene>
    <name evidence="2" type="ORF">FO470_02115</name>
</gene>
<evidence type="ECO:0000313" key="2">
    <source>
        <dbReference type="EMBL" id="TSJ64114.1"/>
    </source>
</evidence>
<comment type="caution">
    <text evidence="2">The sequence shown here is derived from an EMBL/GenBank/DDBJ whole genome shotgun (WGS) entry which is preliminary data.</text>
</comment>
<evidence type="ECO:0000313" key="3">
    <source>
        <dbReference type="Proteomes" id="UP000315321"/>
    </source>
</evidence>
<feature type="region of interest" description="Disordered" evidence="1">
    <location>
        <begin position="1"/>
        <end position="23"/>
    </location>
</feature>
<accession>A0ABY3DW62</accession>
<sequence>MSFPKKGKSFPGNGLNGGGPQSSETRFAVEIASALKRSLGSTHAAVKTAAAWTGANERTAKNWFSGRYGPSGEHLVALVRHSDEVLHAFLGMAGRPDLIAAVKLAHLEYAAEDLLATIRKLNDRTM</sequence>
<dbReference type="RefSeq" id="WP_144341269.1">
    <property type="nucleotide sequence ID" value="NZ_VMBP01000001.1"/>
</dbReference>
<name>A0ABY3DW62_9HYPH</name>
<keyword evidence="3" id="KW-1185">Reference proteome</keyword>
<protein>
    <recommendedName>
        <fullName evidence="4">XRE family transcriptional regulator</fullName>
    </recommendedName>
</protein>
<evidence type="ECO:0000256" key="1">
    <source>
        <dbReference type="SAM" id="MobiDB-lite"/>
    </source>
</evidence>
<dbReference type="Proteomes" id="UP000315321">
    <property type="component" value="Unassembled WGS sequence"/>
</dbReference>
<organism evidence="2 3">
    <name type="scientific">Ancylobacter moscoviensis</name>
    <dbReference type="NCBI Taxonomy" id="2597768"/>
    <lineage>
        <taxon>Bacteria</taxon>
        <taxon>Pseudomonadati</taxon>
        <taxon>Pseudomonadota</taxon>
        <taxon>Alphaproteobacteria</taxon>
        <taxon>Hyphomicrobiales</taxon>
        <taxon>Xanthobacteraceae</taxon>
        <taxon>Ancylobacter</taxon>
    </lineage>
</organism>
<reference evidence="2 3" key="1">
    <citation type="submission" date="2019-07" db="EMBL/GenBank/DDBJ databases">
        <authorList>
            <person name="Grouzdev D.S."/>
        </authorList>
    </citation>
    <scope>NUCLEOTIDE SEQUENCE [LARGE SCALE GENOMIC DNA]</scope>
    <source>
        <strain evidence="2 3">3C</strain>
    </source>
</reference>